<organism evidence="2 3">
    <name type="scientific">Eumeta variegata</name>
    <name type="common">Bagworm moth</name>
    <name type="synonym">Eumeta japonica</name>
    <dbReference type="NCBI Taxonomy" id="151549"/>
    <lineage>
        <taxon>Eukaryota</taxon>
        <taxon>Metazoa</taxon>
        <taxon>Ecdysozoa</taxon>
        <taxon>Arthropoda</taxon>
        <taxon>Hexapoda</taxon>
        <taxon>Insecta</taxon>
        <taxon>Pterygota</taxon>
        <taxon>Neoptera</taxon>
        <taxon>Endopterygota</taxon>
        <taxon>Lepidoptera</taxon>
        <taxon>Glossata</taxon>
        <taxon>Ditrysia</taxon>
        <taxon>Tineoidea</taxon>
        <taxon>Psychidae</taxon>
        <taxon>Oiketicinae</taxon>
        <taxon>Eumeta</taxon>
    </lineage>
</organism>
<protein>
    <submittedName>
        <fullName evidence="2">Uncharacterized protein</fullName>
    </submittedName>
</protein>
<sequence>MPRRLPPGVVHSACHAPSALACAVRPHSVKLSKSFDLSSDRLDRLNSMPTQLLHSGGIFSGFSPTLPMRTARGQIAGYLTVSTRRFAASPGAGLSLQGTANPDGPGTTLGGCSADTRCRPPTLHNPHSILRTPLASLPWTKIPLPPGAEGLAPNPITLEFIQQVARDQPEMDIDPSSAPTSRKRCKALPAAVQQTQTTSTASVESTEIQSPLPPGGDQNCS</sequence>
<proteinExistence type="predicted"/>
<feature type="region of interest" description="Disordered" evidence="1">
    <location>
        <begin position="168"/>
        <end position="221"/>
    </location>
</feature>
<dbReference type="PROSITE" id="PS51257">
    <property type="entry name" value="PROKAR_LIPOPROTEIN"/>
    <property type="match status" value="1"/>
</dbReference>
<dbReference type="AlphaFoldDB" id="A0A4C1WCF2"/>
<name>A0A4C1WCF2_EUMVA</name>
<reference evidence="2 3" key="1">
    <citation type="journal article" date="2019" name="Commun. Biol.">
        <title>The bagworm genome reveals a unique fibroin gene that provides high tensile strength.</title>
        <authorList>
            <person name="Kono N."/>
            <person name="Nakamura H."/>
            <person name="Ohtoshi R."/>
            <person name="Tomita M."/>
            <person name="Numata K."/>
            <person name="Arakawa K."/>
        </authorList>
    </citation>
    <scope>NUCLEOTIDE SEQUENCE [LARGE SCALE GENOMIC DNA]</scope>
</reference>
<evidence type="ECO:0000313" key="2">
    <source>
        <dbReference type="EMBL" id="GBP48159.1"/>
    </source>
</evidence>
<keyword evidence="3" id="KW-1185">Reference proteome</keyword>
<feature type="compositionally biased region" description="Low complexity" evidence="1">
    <location>
        <begin position="190"/>
        <end position="207"/>
    </location>
</feature>
<evidence type="ECO:0000313" key="3">
    <source>
        <dbReference type="Proteomes" id="UP000299102"/>
    </source>
</evidence>
<gene>
    <name evidence="2" type="ORF">EVAR_74664_1</name>
</gene>
<comment type="caution">
    <text evidence="2">The sequence shown here is derived from an EMBL/GenBank/DDBJ whole genome shotgun (WGS) entry which is preliminary data.</text>
</comment>
<evidence type="ECO:0000256" key="1">
    <source>
        <dbReference type="SAM" id="MobiDB-lite"/>
    </source>
</evidence>
<dbReference type="EMBL" id="BGZK01000517">
    <property type="protein sequence ID" value="GBP48159.1"/>
    <property type="molecule type" value="Genomic_DNA"/>
</dbReference>
<dbReference type="Proteomes" id="UP000299102">
    <property type="component" value="Unassembled WGS sequence"/>
</dbReference>
<accession>A0A4C1WCF2</accession>